<organism evidence="1 2">
    <name type="scientific">Paenibacillus endophyticus</name>
    <dbReference type="NCBI Taxonomy" id="1294268"/>
    <lineage>
        <taxon>Bacteria</taxon>
        <taxon>Bacillati</taxon>
        <taxon>Bacillota</taxon>
        <taxon>Bacilli</taxon>
        <taxon>Bacillales</taxon>
        <taxon>Paenibacillaceae</taxon>
        <taxon>Paenibacillus</taxon>
    </lineage>
</organism>
<sequence length="41" mass="4592">MPNNQYRAEEKLAIIEEIDCGELGVMAATYKYGISKTTLVK</sequence>
<evidence type="ECO:0000313" key="2">
    <source>
        <dbReference type="Proteomes" id="UP000518605"/>
    </source>
</evidence>
<dbReference type="GO" id="GO:0043565">
    <property type="term" value="F:sequence-specific DNA binding"/>
    <property type="evidence" value="ECO:0007669"/>
    <property type="project" value="InterPro"/>
</dbReference>
<dbReference type="SUPFAM" id="SSF48295">
    <property type="entry name" value="TrpR-like"/>
    <property type="match status" value="1"/>
</dbReference>
<dbReference type="Proteomes" id="UP000518605">
    <property type="component" value="Unassembled WGS sequence"/>
</dbReference>
<dbReference type="EMBL" id="JACHXW010000002">
    <property type="protein sequence ID" value="MBB3151078.1"/>
    <property type="molecule type" value="Genomic_DNA"/>
</dbReference>
<dbReference type="InterPro" id="IPR010921">
    <property type="entry name" value="Trp_repressor/repl_initiator"/>
</dbReference>
<dbReference type="AlphaFoldDB" id="A0A7W5C4V5"/>
<name>A0A7W5C4V5_9BACL</name>
<accession>A0A7W5C4V5</accession>
<evidence type="ECO:0008006" key="3">
    <source>
        <dbReference type="Google" id="ProtNLM"/>
    </source>
</evidence>
<dbReference type="RefSeq" id="WP_281378999.1">
    <property type="nucleotide sequence ID" value="NZ_CBCSLB010000046.1"/>
</dbReference>
<reference evidence="1 2" key="1">
    <citation type="submission" date="2020-08" db="EMBL/GenBank/DDBJ databases">
        <title>Genomic Encyclopedia of Type Strains, Phase III (KMG-III): the genomes of soil and plant-associated and newly described type strains.</title>
        <authorList>
            <person name="Whitman W."/>
        </authorList>
    </citation>
    <scope>NUCLEOTIDE SEQUENCE [LARGE SCALE GENOMIC DNA]</scope>
    <source>
        <strain evidence="1 2">CECT 8234</strain>
    </source>
</reference>
<proteinExistence type="predicted"/>
<comment type="caution">
    <text evidence="1">The sequence shown here is derived from an EMBL/GenBank/DDBJ whole genome shotgun (WGS) entry which is preliminary data.</text>
</comment>
<protein>
    <recommendedName>
        <fullName evidence="3">HTH psq-type domain-containing protein</fullName>
    </recommendedName>
</protein>
<gene>
    <name evidence="1" type="ORF">FHS16_001112</name>
</gene>
<keyword evidence="2" id="KW-1185">Reference proteome</keyword>
<evidence type="ECO:0000313" key="1">
    <source>
        <dbReference type="EMBL" id="MBB3151078.1"/>
    </source>
</evidence>